<organism evidence="1 2">
    <name type="scientific">Terrisporobacter glycolicus ATCC 14880 = DSM 1288</name>
    <dbReference type="NCBI Taxonomy" id="1121315"/>
    <lineage>
        <taxon>Bacteria</taxon>
        <taxon>Bacillati</taxon>
        <taxon>Bacillota</taxon>
        <taxon>Clostridia</taxon>
        <taxon>Peptostreptococcales</taxon>
        <taxon>Peptostreptococcaceae</taxon>
        <taxon>Terrisporobacter</taxon>
    </lineage>
</organism>
<name>A0ABZ2ETY4_9FIRM</name>
<evidence type="ECO:0000313" key="2">
    <source>
        <dbReference type="Proteomes" id="UP001348492"/>
    </source>
</evidence>
<sequence>MGKTIMLLGVYGMESVECGGVLAKNAKDGGKSIASIMLAGERMKENLKKSSEILNIEMSYTDFESGNMNVDLESKKKLVREIRKFKPDIIITQDPHGCISDFDPDRRPAMTLILEAISLCNRNFDEWSIKEYGLHKIPNIYYMFAHDTDTVVDISSVWDEKNAAMQCLESQLEFSGKHFETYYGNKTMLKIVPNWNELDSYLEKGKAAQKCFDYALYLSNGSAHHGQVAFAECYKKEGKFYLDNLI</sequence>
<evidence type="ECO:0008006" key="3">
    <source>
        <dbReference type="Google" id="ProtNLM"/>
    </source>
</evidence>
<keyword evidence="2" id="KW-1185">Reference proteome</keyword>
<evidence type="ECO:0000313" key="1">
    <source>
        <dbReference type="EMBL" id="WWD83063.1"/>
    </source>
</evidence>
<accession>A0ABZ2ETY4</accession>
<dbReference type="EMBL" id="CP117523">
    <property type="protein sequence ID" value="WWD83063.1"/>
    <property type="molecule type" value="Genomic_DNA"/>
</dbReference>
<dbReference type="SUPFAM" id="SSF102588">
    <property type="entry name" value="LmbE-like"/>
    <property type="match status" value="1"/>
</dbReference>
<proteinExistence type="predicted"/>
<dbReference type="Proteomes" id="UP001348492">
    <property type="component" value="Chromosome"/>
</dbReference>
<protein>
    <recommendedName>
        <fullName evidence="3">GlcNAc-PI de-N-acetylase</fullName>
    </recommendedName>
</protein>
<dbReference type="Gene3D" id="3.40.50.10320">
    <property type="entry name" value="LmbE-like"/>
    <property type="match status" value="1"/>
</dbReference>
<reference evidence="1 2" key="1">
    <citation type="journal article" date="2023" name="PLoS ONE">
        <title>Genome-based metabolic and phylogenomic analysis of three Terrisporobacter species.</title>
        <authorList>
            <person name="Boer T."/>
            <person name="Bengelsdorf F.R."/>
            <person name="Bomeke M."/>
            <person name="Daniel R."/>
            <person name="Poehlein A."/>
        </authorList>
    </citation>
    <scope>NUCLEOTIDE SEQUENCE [LARGE SCALE GENOMIC DNA]</scope>
    <source>
        <strain evidence="1 2">DSM 1288</strain>
    </source>
</reference>
<gene>
    <name evidence="1" type="ORF">TEGL_14650</name>
</gene>
<dbReference type="RefSeq" id="WP_018589517.1">
    <property type="nucleotide sequence ID" value="NZ_CP117523.1"/>
</dbReference>
<dbReference type="InterPro" id="IPR024078">
    <property type="entry name" value="LmbE-like_dom_sf"/>
</dbReference>